<dbReference type="Pfam" id="PF00161">
    <property type="entry name" value="RIP"/>
    <property type="match status" value="1"/>
</dbReference>
<keyword evidence="2" id="KW-1185">Reference proteome</keyword>
<name>A0AAN7V121_9PEZI</name>
<dbReference type="InterPro" id="IPR001574">
    <property type="entry name" value="Ribosome_inactivat_prot"/>
</dbReference>
<sequence>MAEPPSFYITGSTGGSYQNFIRELRRLFAHPGRFAHNVPALIEEDDNRADNLIEVVLRTETHAVRLSLRRDNLYLVGFRDDTPGSTWFELDSGRQQIGGSTSVRIRDNYGALEGAAGIGPQTRLAVILGRYVSTCVLGLD</sequence>
<accession>A0AAN7V121</accession>
<dbReference type="Gene3D" id="3.40.420.10">
    <property type="entry name" value="Ricin (A subunit), domain 1"/>
    <property type="match status" value="1"/>
</dbReference>
<protein>
    <submittedName>
        <fullName evidence="1">Uncharacterized protein</fullName>
    </submittedName>
</protein>
<comment type="caution">
    <text evidence="1">The sequence shown here is derived from an EMBL/GenBank/DDBJ whole genome shotgun (WGS) entry which is preliminary data.</text>
</comment>
<dbReference type="Proteomes" id="UP001305414">
    <property type="component" value="Unassembled WGS sequence"/>
</dbReference>
<dbReference type="EMBL" id="JAWHQM010000063">
    <property type="protein sequence ID" value="KAK5636136.1"/>
    <property type="molecule type" value="Genomic_DNA"/>
</dbReference>
<dbReference type="InterPro" id="IPR036041">
    <property type="entry name" value="Ribosome-inact_prot_sf"/>
</dbReference>
<dbReference type="SUPFAM" id="SSF56371">
    <property type="entry name" value="Ribosome inactivating proteins (RIP)"/>
    <property type="match status" value="1"/>
</dbReference>
<reference evidence="1 2" key="1">
    <citation type="submission" date="2023-10" db="EMBL/GenBank/DDBJ databases">
        <title>Draft genome sequence of Xylaria bambusicola isolate GMP-LS, the root and basal stem rot pathogen of sugarcane in Indonesia.</title>
        <authorList>
            <person name="Selvaraj P."/>
            <person name="Muralishankar V."/>
            <person name="Muruganantham S."/>
            <person name="Sp S."/>
            <person name="Haryani S."/>
            <person name="Lau K.J.X."/>
            <person name="Naqvi N.I."/>
        </authorList>
    </citation>
    <scope>NUCLEOTIDE SEQUENCE [LARGE SCALE GENOMIC DNA]</scope>
    <source>
        <strain evidence="1">GMP-LS</strain>
    </source>
</reference>
<organism evidence="1 2">
    <name type="scientific">Xylaria bambusicola</name>
    <dbReference type="NCBI Taxonomy" id="326684"/>
    <lineage>
        <taxon>Eukaryota</taxon>
        <taxon>Fungi</taxon>
        <taxon>Dikarya</taxon>
        <taxon>Ascomycota</taxon>
        <taxon>Pezizomycotina</taxon>
        <taxon>Sordariomycetes</taxon>
        <taxon>Xylariomycetidae</taxon>
        <taxon>Xylariales</taxon>
        <taxon>Xylariaceae</taxon>
        <taxon>Xylaria</taxon>
    </lineage>
</organism>
<dbReference type="GO" id="GO:0017148">
    <property type="term" value="P:negative regulation of translation"/>
    <property type="evidence" value="ECO:0007669"/>
    <property type="project" value="InterPro"/>
</dbReference>
<dbReference type="GO" id="GO:0030598">
    <property type="term" value="F:rRNA N-glycosylase activity"/>
    <property type="evidence" value="ECO:0007669"/>
    <property type="project" value="InterPro"/>
</dbReference>
<dbReference type="InterPro" id="IPR016138">
    <property type="entry name" value="Ribosome_inactivat_prot_sub1"/>
</dbReference>
<dbReference type="AlphaFoldDB" id="A0AAN7V121"/>
<evidence type="ECO:0000313" key="2">
    <source>
        <dbReference type="Proteomes" id="UP001305414"/>
    </source>
</evidence>
<evidence type="ECO:0000313" key="1">
    <source>
        <dbReference type="EMBL" id="KAK5636136.1"/>
    </source>
</evidence>
<gene>
    <name evidence="1" type="ORF">RRF57_011848</name>
</gene>
<proteinExistence type="predicted"/>